<dbReference type="VEuPathDB" id="AmoebaDB:NAEGRDRAFT_74170"/>
<feature type="region of interest" description="Disordered" evidence="1">
    <location>
        <begin position="1"/>
        <end position="99"/>
    </location>
</feature>
<name>D2VYM2_NAEGR</name>
<dbReference type="OrthoDB" id="10575531at2759"/>
<keyword evidence="3" id="KW-1185">Reference proteome</keyword>
<dbReference type="Proteomes" id="UP000006671">
    <property type="component" value="Unassembled WGS sequence"/>
</dbReference>
<sequence length="515" mass="56695">MLPPPSTSSSPFVGGTSNNTTSSSSSIMIQQHNPYKLPQTPSSQQNHQQAFESHIFSPFSNFTMGSPCTSSPPSSLESSSHSPPLHWHSTPSSEQSCHSNSSAFQHLEFSFKKPTEISSVIKSNQSSRRRSNHHSIFTPSPPQLVQQNGLAFSSTPIRPVSSNLQSVSPTLYSTPFTPDISRINNFVPSSNQSISSSAGLSSISSNGSSYHANRLGSALSNKSFNFSTPQLYTKENQLRNVTTADRSPTRKSDHNMNIFMNDSDEEGEKPPPSAPKKHNPTKKLGRRGSSSVYKNLFECAFDVTTQQEQLDENLDDSHFSIASMFLETPSPSTPLSLNQSNNNCPSTVKSFKLPSTIKANFNHITPISSSKSTTIVGPTILESDNSDDEFMNGFSLMRPPPPRSTKSQIFNDFTLGMCEDSSDLFDDNSLQDLNIHSSSSSFDKSPTSQEDEVMNDINFFESPSLESKKRKALRSPSFHRYRSCEDLENDPGVKYDVGNSADSFFFNPKAKLKTK</sequence>
<organism evidence="3">
    <name type="scientific">Naegleria gruberi</name>
    <name type="common">Amoeba</name>
    <dbReference type="NCBI Taxonomy" id="5762"/>
    <lineage>
        <taxon>Eukaryota</taxon>
        <taxon>Discoba</taxon>
        <taxon>Heterolobosea</taxon>
        <taxon>Tetramitia</taxon>
        <taxon>Eutetramitia</taxon>
        <taxon>Vahlkampfiidae</taxon>
        <taxon>Naegleria</taxon>
    </lineage>
</organism>
<feature type="region of interest" description="Disordered" evidence="1">
    <location>
        <begin position="235"/>
        <end position="287"/>
    </location>
</feature>
<dbReference type="AlphaFoldDB" id="D2VYM2"/>
<feature type="compositionally biased region" description="Polar residues" evidence="1">
    <location>
        <begin position="27"/>
        <end position="51"/>
    </location>
</feature>
<dbReference type="KEGG" id="ngr:NAEGRDRAFT_74170"/>
<evidence type="ECO:0000256" key="1">
    <source>
        <dbReference type="SAM" id="MobiDB-lite"/>
    </source>
</evidence>
<feature type="compositionally biased region" description="Low complexity" evidence="1">
    <location>
        <begin position="66"/>
        <end position="93"/>
    </location>
</feature>
<evidence type="ECO:0000313" key="3">
    <source>
        <dbReference type="Proteomes" id="UP000006671"/>
    </source>
</evidence>
<dbReference type="OMA" id="RDEMDND"/>
<evidence type="ECO:0000313" key="2">
    <source>
        <dbReference type="EMBL" id="EFC38138.1"/>
    </source>
</evidence>
<dbReference type="EMBL" id="GG738911">
    <property type="protein sequence ID" value="EFC38138.1"/>
    <property type="molecule type" value="Genomic_DNA"/>
</dbReference>
<feature type="compositionally biased region" description="Polar residues" evidence="1">
    <location>
        <begin position="235"/>
        <end position="246"/>
    </location>
</feature>
<accession>D2VYM2</accession>
<feature type="region of interest" description="Disordered" evidence="1">
    <location>
        <begin position="120"/>
        <end position="147"/>
    </location>
</feature>
<feature type="compositionally biased region" description="Low complexity" evidence="1">
    <location>
        <begin position="16"/>
        <end position="26"/>
    </location>
</feature>
<dbReference type="InParanoid" id="D2VYM2"/>
<proteinExistence type="predicted"/>
<dbReference type="RefSeq" id="XP_002670882.1">
    <property type="nucleotide sequence ID" value="XM_002670836.1"/>
</dbReference>
<reference evidence="2 3" key="1">
    <citation type="journal article" date="2010" name="Cell">
        <title>The genome of Naegleria gruberi illuminates early eukaryotic versatility.</title>
        <authorList>
            <person name="Fritz-Laylin L.K."/>
            <person name="Prochnik S.E."/>
            <person name="Ginger M.L."/>
            <person name="Dacks J.B."/>
            <person name="Carpenter M.L."/>
            <person name="Field M.C."/>
            <person name="Kuo A."/>
            <person name="Paredez A."/>
            <person name="Chapman J."/>
            <person name="Pham J."/>
            <person name="Shu S."/>
            <person name="Neupane R."/>
            <person name="Cipriano M."/>
            <person name="Mancuso J."/>
            <person name="Tu H."/>
            <person name="Salamov A."/>
            <person name="Lindquist E."/>
            <person name="Shapiro H."/>
            <person name="Lucas S."/>
            <person name="Grigoriev I.V."/>
            <person name="Cande W.Z."/>
            <person name="Fulton C."/>
            <person name="Rokhsar D.S."/>
            <person name="Dawson S.C."/>
        </authorList>
    </citation>
    <scope>NUCLEOTIDE SEQUENCE [LARGE SCALE GENOMIC DNA]</scope>
    <source>
        <strain evidence="2 3">NEG-M</strain>
    </source>
</reference>
<dbReference type="GeneID" id="8857977"/>
<protein>
    <submittedName>
        <fullName evidence="2">Predicted protein</fullName>
    </submittedName>
</protein>
<gene>
    <name evidence="2" type="ORF">NAEGRDRAFT_74170</name>
</gene>
<feature type="compositionally biased region" description="Basic residues" evidence="1">
    <location>
        <begin position="275"/>
        <end position="286"/>
    </location>
</feature>